<accession>A0A7W4NPR1</accession>
<protein>
    <submittedName>
        <fullName evidence="1">Uncharacterized protein</fullName>
    </submittedName>
</protein>
<evidence type="ECO:0000313" key="2">
    <source>
        <dbReference type="Proteomes" id="UP000550787"/>
    </source>
</evidence>
<proteinExistence type="predicted"/>
<dbReference type="EMBL" id="JABEQG010000079">
    <property type="protein sequence ID" value="MBB2158370.1"/>
    <property type="molecule type" value="Genomic_DNA"/>
</dbReference>
<organism evidence="1 2">
    <name type="scientific">Gluconacetobacter diazotrophicus</name>
    <name type="common">Acetobacter diazotrophicus</name>
    <dbReference type="NCBI Taxonomy" id="33996"/>
    <lineage>
        <taxon>Bacteria</taxon>
        <taxon>Pseudomonadati</taxon>
        <taxon>Pseudomonadota</taxon>
        <taxon>Alphaproteobacteria</taxon>
        <taxon>Acetobacterales</taxon>
        <taxon>Acetobacteraceae</taxon>
        <taxon>Gluconacetobacter</taxon>
    </lineage>
</organism>
<evidence type="ECO:0000313" key="1">
    <source>
        <dbReference type="EMBL" id="MBB2158370.1"/>
    </source>
</evidence>
<dbReference type="RefSeq" id="WP_183116710.1">
    <property type="nucleotide sequence ID" value="NZ_JABEQG010000079.1"/>
</dbReference>
<gene>
    <name evidence="1" type="ORF">HLH33_19100</name>
</gene>
<comment type="caution">
    <text evidence="1">The sequence shown here is derived from an EMBL/GenBank/DDBJ whole genome shotgun (WGS) entry which is preliminary data.</text>
</comment>
<sequence>MNRAPAKRRSLFGLLARRLERAQARRPIVLSRSDKEPTSHLDAGELDSFERLIDGLSQRGNEDDILRQAAELAYLSAPALAAFTPALIETCGRYGEQAGEIADFLAIFYIGGRANGPDGLRYAETLEKLIPDDAIGYVYLFLMIWERLFYRFDPSLTHGRDIRALCHAVHERVRTANNRAERPRGPW</sequence>
<reference evidence="1 2" key="1">
    <citation type="submission" date="2020-04" db="EMBL/GenBank/DDBJ databases">
        <title>Description of novel Gluconacetobacter.</title>
        <authorList>
            <person name="Sombolestani A."/>
        </authorList>
    </citation>
    <scope>NUCLEOTIDE SEQUENCE [LARGE SCALE GENOMIC DNA]</scope>
    <source>
        <strain evidence="1 2">LMG 7603</strain>
    </source>
</reference>
<dbReference type="AlphaFoldDB" id="A0A7W4NPR1"/>
<name>A0A7W4NPR1_GLUDI</name>
<dbReference type="Proteomes" id="UP000550787">
    <property type="component" value="Unassembled WGS sequence"/>
</dbReference>